<sequence length="43" mass="4773">MKSLSSYFKQKNTSLTETSSANTDTHYEIDGTTKGITHVESFS</sequence>
<dbReference type="EMBL" id="JQFK01001524">
    <property type="protein sequence ID" value="KGK34553.1"/>
    <property type="molecule type" value="Genomic_DNA"/>
</dbReference>
<organism evidence="2 3">
    <name type="scientific">Pichia kudriavzevii</name>
    <name type="common">Yeast</name>
    <name type="synonym">Issatchenkia orientalis</name>
    <dbReference type="NCBI Taxonomy" id="4909"/>
    <lineage>
        <taxon>Eukaryota</taxon>
        <taxon>Fungi</taxon>
        <taxon>Dikarya</taxon>
        <taxon>Ascomycota</taxon>
        <taxon>Saccharomycotina</taxon>
        <taxon>Pichiomycetes</taxon>
        <taxon>Pichiales</taxon>
        <taxon>Pichiaceae</taxon>
        <taxon>Pichia</taxon>
    </lineage>
</organism>
<comment type="caution">
    <text evidence="2">The sequence shown here is derived from an EMBL/GenBank/DDBJ whole genome shotgun (WGS) entry which is preliminary data.</text>
</comment>
<feature type="region of interest" description="Disordered" evidence="1">
    <location>
        <begin position="1"/>
        <end position="34"/>
    </location>
</feature>
<dbReference type="AlphaFoldDB" id="A0A099NP40"/>
<dbReference type="HOGENOM" id="CLU_3244816_0_0_1"/>
<reference evidence="3" key="1">
    <citation type="journal article" date="2014" name="Microb. Cell Fact.">
        <title>Exploiting Issatchenkia orientalis SD108 for succinic acid production.</title>
        <authorList>
            <person name="Xiao H."/>
            <person name="Shao Z."/>
            <person name="Jiang Y."/>
            <person name="Dole S."/>
            <person name="Zhao H."/>
        </authorList>
    </citation>
    <scope>NUCLEOTIDE SEQUENCE [LARGE SCALE GENOMIC DNA]</scope>
    <source>
        <strain evidence="3">SD108</strain>
    </source>
</reference>
<name>A0A099NP40_PICKU</name>
<gene>
    <name evidence="2" type="ORF">JL09_g6299</name>
</gene>
<accession>A0A099NP40</accession>
<feature type="compositionally biased region" description="Polar residues" evidence="1">
    <location>
        <begin position="1"/>
        <end position="24"/>
    </location>
</feature>
<evidence type="ECO:0000313" key="3">
    <source>
        <dbReference type="Proteomes" id="UP000029867"/>
    </source>
</evidence>
<dbReference type="Proteomes" id="UP000029867">
    <property type="component" value="Unassembled WGS sequence"/>
</dbReference>
<dbReference type="VEuPathDB" id="FungiDB:C5L36_0D05480"/>
<evidence type="ECO:0000256" key="1">
    <source>
        <dbReference type="SAM" id="MobiDB-lite"/>
    </source>
</evidence>
<evidence type="ECO:0000313" key="2">
    <source>
        <dbReference type="EMBL" id="KGK34553.1"/>
    </source>
</evidence>
<feature type="non-terminal residue" evidence="2">
    <location>
        <position position="43"/>
    </location>
</feature>
<protein>
    <submittedName>
        <fullName evidence="2">Uncharacterized protein</fullName>
    </submittedName>
</protein>
<proteinExistence type="predicted"/>